<evidence type="ECO:0000259" key="8">
    <source>
        <dbReference type="Pfam" id="PF00061"/>
    </source>
</evidence>
<keyword evidence="3" id="KW-0964">Secreted</keyword>
<sequence length="172" mass="19318">MALLLLVLGLRLAGAQRFDPQAVVQRNYNMARISGPWYSISMASDNLTRIKEDGDLRVFIRNIEHLKNGSLKFDFHFMVQGECVAVDVVCQKTDQNGQYSISYQGENKVLVSETDYKMYVIFYMQNTNNGTETRVLALYGTPSRACSEDRPNPGCTAYELGRSAPGAWSWAA</sequence>
<dbReference type="PRINTS" id="PR01221">
    <property type="entry name" value="MAJORURINARY"/>
</dbReference>
<dbReference type="InterPro" id="IPR000566">
    <property type="entry name" value="Lipocln_cytosolic_FA-bd_dom"/>
</dbReference>
<comment type="similarity">
    <text evidence="2 6">Belongs to the calycin superfamily. Lipocalin family.</text>
</comment>
<dbReference type="SUPFAM" id="SSF50814">
    <property type="entry name" value="Lipocalins"/>
    <property type="match status" value="1"/>
</dbReference>
<dbReference type="PANTHER" id="PTHR11430:SF28">
    <property type="entry name" value="EPIDIDYMAL-SPECIFIC LIPOCALIN-9"/>
    <property type="match status" value="1"/>
</dbReference>
<comment type="subcellular location">
    <subcellularLocation>
        <location evidence="1">Secreted</location>
    </subcellularLocation>
</comment>
<evidence type="ECO:0000256" key="2">
    <source>
        <dbReference type="ARBA" id="ARBA00006889"/>
    </source>
</evidence>
<accession>A0A8D2DYQ0</accession>
<dbReference type="InterPro" id="IPR002345">
    <property type="entry name" value="Lipocalin"/>
</dbReference>
<gene>
    <name evidence="9" type="primary">LCN9</name>
</gene>
<dbReference type="InterPro" id="IPR022272">
    <property type="entry name" value="Lipocalin_CS"/>
</dbReference>
<dbReference type="Gene3D" id="2.40.128.20">
    <property type="match status" value="1"/>
</dbReference>
<dbReference type="OrthoDB" id="9048943at2759"/>
<keyword evidence="10" id="KW-1185">Reference proteome</keyword>
<reference evidence="9" key="2">
    <citation type="submission" date="2025-09" db="UniProtKB">
        <authorList>
            <consortium name="Ensembl"/>
        </authorList>
    </citation>
    <scope>IDENTIFICATION</scope>
</reference>
<evidence type="ECO:0000256" key="4">
    <source>
        <dbReference type="ARBA" id="ARBA00022729"/>
    </source>
</evidence>
<dbReference type="InterPro" id="IPR002971">
    <property type="entry name" value="Maj_urinary"/>
</dbReference>
<name>A0A8D2DYQ0_SCIVU</name>
<dbReference type="GeneTree" id="ENSGT01050000244868"/>
<dbReference type="GO" id="GO:0005615">
    <property type="term" value="C:extracellular space"/>
    <property type="evidence" value="ECO:0007669"/>
    <property type="project" value="TreeGrafter"/>
</dbReference>
<dbReference type="PANTHER" id="PTHR11430">
    <property type="entry name" value="LIPOCALIN"/>
    <property type="match status" value="1"/>
</dbReference>
<evidence type="ECO:0000256" key="1">
    <source>
        <dbReference type="ARBA" id="ARBA00004613"/>
    </source>
</evidence>
<evidence type="ECO:0000256" key="5">
    <source>
        <dbReference type="ARBA" id="ARBA00023157"/>
    </source>
</evidence>
<reference evidence="9" key="1">
    <citation type="submission" date="2025-08" db="UniProtKB">
        <authorList>
            <consortium name="Ensembl"/>
        </authorList>
    </citation>
    <scope>IDENTIFICATION</scope>
</reference>
<feature type="signal peptide" evidence="7">
    <location>
        <begin position="1"/>
        <end position="15"/>
    </location>
</feature>
<organism evidence="9 10">
    <name type="scientific">Sciurus vulgaris</name>
    <name type="common">Eurasian red squirrel</name>
    <dbReference type="NCBI Taxonomy" id="55149"/>
    <lineage>
        <taxon>Eukaryota</taxon>
        <taxon>Metazoa</taxon>
        <taxon>Chordata</taxon>
        <taxon>Craniata</taxon>
        <taxon>Vertebrata</taxon>
        <taxon>Euteleostomi</taxon>
        <taxon>Mammalia</taxon>
        <taxon>Eutheria</taxon>
        <taxon>Euarchontoglires</taxon>
        <taxon>Glires</taxon>
        <taxon>Rodentia</taxon>
        <taxon>Sciuromorpha</taxon>
        <taxon>Sciuridae</taxon>
        <taxon>Sciurinae</taxon>
        <taxon>Sciurini</taxon>
        <taxon>Sciurus</taxon>
    </lineage>
</organism>
<keyword evidence="4 7" id="KW-0732">Signal</keyword>
<dbReference type="Proteomes" id="UP000694564">
    <property type="component" value="Chromosome 15"/>
</dbReference>
<evidence type="ECO:0000256" key="6">
    <source>
        <dbReference type="RuleBase" id="RU003695"/>
    </source>
</evidence>
<proteinExistence type="inferred from homology"/>
<evidence type="ECO:0000313" key="10">
    <source>
        <dbReference type="Proteomes" id="UP000694564"/>
    </source>
</evidence>
<feature type="domain" description="Lipocalin/cytosolic fatty-acid binding" evidence="8">
    <location>
        <begin position="34"/>
        <end position="140"/>
    </location>
</feature>
<keyword evidence="5" id="KW-1015">Disulfide bond</keyword>
<dbReference type="GO" id="GO:0036094">
    <property type="term" value="F:small molecule binding"/>
    <property type="evidence" value="ECO:0007669"/>
    <property type="project" value="InterPro"/>
</dbReference>
<protein>
    <submittedName>
        <fullName evidence="9">Lipocalin 9</fullName>
    </submittedName>
</protein>
<feature type="chain" id="PRO_5034269785" evidence="7">
    <location>
        <begin position="16"/>
        <end position="172"/>
    </location>
</feature>
<dbReference type="Ensembl" id="ENSSVLT00005034004.1">
    <property type="protein sequence ID" value="ENSSVLP00005030615.1"/>
    <property type="gene ID" value="ENSSVLG00005024137.1"/>
</dbReference>
<evidence type="ECO:0000256" key="3">
    <source>
        <dbReference type="ARBA" id="ARBA00022525"/>
    </source>
</evidence>
<dbReference type="PROSITE" id="PS00213">
    <property type="entry name" value="LIPOCALIN"/>
    <property type="match status" value="1"/>
</dbReference>
<dbReference type="AlphaFoldDB" id="A0A8D2DYQ0"/>
<dbReference type="Pfam" id="PF00061">
    <property type="entry name" value="Lipocalin"/>
    <property type="match status" value="1"/>
</dbReference>
<evidence type="ECO:0000256" key="7">
    <source>
        <dbReference type="SAM" id="SignalP"/>
    </source>
</evidence>
<dbReference type="InterPro" id="IPR012674">
    <property type="entry name" value="Calycin"/>
</dbReference>
<evidence type="ECO:0000313" key="9">
    <source>
        <dbReference type="Ensembl" id="ENSSVLP00005030615.1"/>
    </source>
</evidence>